<feature type="transmembrane region" description="Helical" evidence="1">
    <location>
        <begin position="12"/>
        <end position="36"/>
    </location>
</feature>
<keyword evidence="1" id="KW-0812">Transmembrane</keyword>
<protein>
    <submittedName>
        <fullName evidence="2">TIGR02808 family protein</fullName>
    </submittedName>
</protein>
<keyword evidence="1" id="KW-1133">Transmembrane helix</keyword>
<gene>
    <name evidence="2" type="ORF">K0504_07975</name>
</gene>
<dbReference type="RefSeq" id="WP_220103654.1">
    <property type="nucleotide sequence ID" value="NZ_JAHZSS010000007.1"/>
</dbReference>
<evidence type="ECO:0000256" key="1">
    <source>
        <dbReference type="SAM" id="Phobius"/>
    </source>
</evidence>
<dbReference type="Proteomes" id="UP001166251">
    <property type="component" value="Unassembled WGS sequence"/>
</dbReference>
<dbReference type="NCBIfam" id="TIGR02808">
    <property type="entry name" value="short_TIGR02808"/>
    <property type="match status" value="1"/>
</dbReference>
<dbReference type="Pfam" id="PF09574">
    <property type="entry name" value="DUF2374"/>
    <property type="match status" value="1"/>
</dbReference>
<organism evidence="2 3">
    <name type="scientific">Neiella holothuriorum</name>
    <dbReference type="NCBI Taxonomy" id="2870530"/>
    <lineage>
        <taxon>Bacteria</taxon>
        <taxon>Pseudomonadati</taxon>
        <taxon>Pseudomonadota</taxon>
        <taxon>Gammaproteobacteria</taxon>
        <taxon>Alteromonadales</taxon>
        <taxon>Echinimonadaceae</taxon>
        <taxon>Neiella</taxon>
    </lineage>
</organism>
<keyword evidence="3" id="KW-1185">Reference proteome</keyword>
<proteinExistence type="predicted"/>
<dbReference type="InterPro" id="IPR014175">
    <property type="entry name" value="CHP02808"/>
</dbReference>
<dbReference type="EMBL" id="JAHZSS010000007">
    <property type="protein sequence ID" value="MBW8190971.1"/>
    <property type="molecule type" value="Genomic_DNA"/>
</dbReference>
<keyword evidence="1" id="KW-0472">Membrane</keyword>
<reference evidence="2" key="1">
    <citation type="submission" date="2021-07" db="EMBL/GenBank/DDBJ databases">
        <title>Neiella marina sp. nov., isolated from the intestinal content of sea cucumber Apostichopus japonicus.</title>
        <authorList>
            <person name="Bai X."/>
        </authorList>
    </citation>
    <scope>NUCLEOTIDE SEQUENCE</scope>
    <source>
        <strain evidence="2">126</strain>
    </source>
</reference>
<name>A0ABS7EF36_9GAMM</name>
<evidence type="ECO:0000313" key="3">
    <source>
        <dbReference type="Proteomes" id="UP001166251"/>
    </source>
</evidence>
<evidence type="ECO:0000313" key="2">
    <source>
        <dbReference type="EMBL" id="MBW8190971.1"/>
    </source>
</evidence>
<accession>A0ABS7EF36</accession>
<comment type="caution">
    <text evidence="2">The sequence shown here is derived from an EMBL/GenBank/DDBJ whole genome shotgun (WGS) entry which is preliminary data.</text>
</comment>
<sequence length="50" mass="5564">MSQLESFIWHVLGYAAMPAIFLFGFIGIAVVCLFILKWMGVQPVDTDISS</sequence>